<dbReference type="NCBIfam" id="TIGR00199">
    <property type="entry name" value="PncC_domain"/>
    <property type="match status" value="1"/>
</dbReference>
<organism evidence="2 3">
    <name type="scientific">Tenggerimyces flavus</name>
    <dbReference type="NCBI Taxonomy" id="1708749"/>
    <lineage>
        <taxon>Bacteria</taxon>
        <taxon>Bacillati</taxon>
        <taxon>Actinomycetota</taxon>
        <taxon>Actinomycetes</taxon>
        <taxon>Propionibacteriales</taxon>
        <taxon>Nocardioidaceae</taxon>
        <taxon>Tenggerimyces</taxon>
    </lineage>
</organism>
<evidence type="ECO:0000313" key="2">
    <source>
        <dbReference type="EMBL" id="MFC3762431.1"/>
    </source>
</evidence>
<keyword evidence="3" id="KW-1185">Reference proteome</keyword>
<dbReference type="Pfam" id="PF02464">
    <property type="entry name" value="CinA"/>
    <property type="match status" value="1"/>
</dbReference>
<feature type="domain" description="CinA C-terminal" evidence="1">
    <location>
        <begin position="6"/>
        <end position="156"/>
    </location>
</feature>
<proteinExistence type="predicted"/>
<dbReference type="SUPFAM" id="SSF142433">
    <property type="entry name" value="CinA-like"/>
    <property type="match status" value="1"/>
</dbReference>
<dbReference type="InterPro" id="IPR036653">
    <property type="entry name" value="CinA-like_C"/>
</dbReference>
<gene>
    <name evidence="2" type="ORF">ACFOUW_16435</name>
</gene>
<sequence>MSERDELAEGCYQSLLARGETVATAESLTGGLLGGALTSVSGISAVYRGGVIAYAVDVKAAVLGVPQALLDRYGPVHPDTAAAMATGVRRLLGATYGLSTTGVAGPLPHGGEPAGTVDIACVGPGGPVLRRLRLDGDREQIRARTVHTALDLLRLCLAR</sequence>
<dbReference type="EMBL" id="JBHRZH010000015">
    <property type="protein sequence ID" value="MFC3762431.1"/>
    <property type="molecule type" value="Genomic_DNA"/>
</dbReference>
<accession>A0ABV7YAV0</accession>
<dbReference type="Gene3D" id="3.90.950.20">
    <property type="entry name" value="CinA-like"/>
    <property type="match status" value="1"/>
</dbReference>
<protein>
    <submittedName>
        <fullName evidence="2">CinA family protein</fullName>
    </submittedName>
</protein>
<dbReference type="InterPro" id="IPR008136">
    <property type="entry name" value="CinA_C"/>
</dbReference>
<reference evidence="3" key="1">
    <citation type="journal article" date="2019" name="Int. J. Syst. Evol. Microbiol.">
        <title>The Global Catalogue of Microorganisms (GCM) 10K type strain sequencing project: providing services to taxonomists for standard genome sequencing and annotation.</title>
        <authorList>
            <consortium name="The Broad Institute Genomics Platform"/>
            <consortium name="The Broad Institute Genome Sequencing Center for Infectious Disease"/>
            <person name="Wu L."/>
            <person name="Ma J."/>
        </authorList>
    </citation>
    <scope>NUCLEOTIDE SEQUENCE [LARGE SCALE GENOMIC DNA]</scope>
    <source>
        <strain evidence="3">CGMCC 4.7241</strain>
    </source>
</reference>
<dbReference type="Proteomes" id="UP001595699">
    <property type="component" value="Unassembled WGS sequence"/>
</dbReference>
<evidence type="ECO:0000313" key="3">
    <source>
        <dbReference type="Proteomes" id="UP001595699"/>
    </source>
</evidence>
<name>A0ABV7YAV0_9ACTN</name>
<evidence type="ECO:0000259" key="1">
    <source>
        <dbReference type="Pfam" id="PF02464"/>
    </source>
</evidence>
<comment type="caution">
    <text evidence="2">The sequence shown here is derived from an EMBL/GenBank/DDBJ whole genome shotgun (WGS) entry which is preliminary data.</text>
</comment>
<dbReference type="RefSeq" id="WP_205118724.1">
    <property type="nucleotide sequence ID" value="NZ_JAFBCM010000001.1"/>
</dbReference>